<dbReference type="Proteomes" id="UP000247810">
    <property type="component" value="Unassembled WGS sequence"/>
</dbReference>
<evidence type="ECO:0000256" key="1">
    <source>
        <dbReference type="SAM" id="MobiDB-lite"/>
    </source>
</evidence>
<feature type="compositionally biased region" description="Polar residues" evidence="1">
    <location>
        <begin position="415"/>
        <end position="425"/>
    </location>
</feature>
<reference evidence="2 3" key="1">
    <citation type="submission" date="2018-02" db="EMBL/GenBank/DDBJ databases">
        <title>The genomes of Aspergillus section Nigri reveals drivers in fungal speciation.</title>
        <authorList>
            <consortium name="DOE Joint Genome Institute"/>
            <person name="Vesth T.C."/>
            <person name="Nybo J."/>
            <person name="Theobald S."/>
            <person name="Brandl J."/>
            <person name="Frisvad J.C."/>
            <person name="Nielsen K.F."/>
            <person name="Lyhne E.K."/>
            <person name="Kogle M.E."/>
            <person name="Kuo A."/>
            <person name="Riley R."/>
            <person name="Clum A."/>
            <person name="Nolan M."/>
            <person name="Lipzen A."/>
            <person name="Salamov A."/>
            <person name="Henrissat B."/>
            <person name="Wiebenga A."/>
            <person name="De vries R.P."/>
            <person name="Grigoriev I.V."/>
            <person name="Mortensen U.H."/>
            <person name="Andersen M.R."/>
            <person name="Baker S.E."/>
        </authorList>
    </citation>
    <scope>NUCLEOTIDE SEQUENCE [LARGE SCALE GENOMIC DNA]</scope>
    <source>
        <strain evidence="2 3">CBS 707.79</strain>
    </source>
</reference>
<name>A0A319D2U6_9EURO</name>
<dbReference type="OrthoDB" id="4152802at2759"/>
<feature type="compositionally biased region" description="Basic residues" evidence="1">
    <location>
        <begin position="40"/>
        <end position="56"/>
    </location>
</feature>
<dbReference type="AlphaFoldDB" id="A0A319D2U6"/>
<feature type="region of interest" description="Disordered" evidence="1">
    <location>
        <begin position="580"/>
        <end position="610"/>
    </location>
</feature>
<organism evidence="2 3">
    <name type="scientific">Aspergillus ellipticus CBS 707.79</name>
    <dbReference type="NCBI Taxonomy" id="1448320"/>
    <lineage>
        <taxon>Eukaryota</taxon>
        <taxon>Fungi</taxon>
        <taxon>Dikarya</taxon>
        <taxon>Ascomycota</taxon>
        <taxon>Pezizomycotina</taxon>
        <taxon>Eurotiomycetes</taxon>
        <taxon>Eurotiomycetidae</taxon>
        <taxon>Eurotiales</taxon>
        <taxon>Aspergillaceae</taxon>
        <taxon>Aspergillus</taxon>
        <taxon>Aspergillus subgen. Circumdati</taxon>
    </lineage>
</organism>
<feature type="region of interest" description="Disordered" evidence="1">
    <location>
        <begin position="300"/>
        <end position="465"/>
    </location>
</feature>
<feature type="compositionally biased region" description="Basic and acidic residues" evidence="1">
    <location>
        <begin position="655"/>
        <end position="667"/>
    </location>
</feature>
<feature type="compositionally biased region" description="Polar residues" evidence="1">
    <location>
        <begin position="103"/>
        <end position="130"/>
    </location>
</feature>
<feature type="compositionally biased region" description="Basic and acidic residues" evidence="1">
    <location>
        <begin position="326"/>
        <end position="335"/>
    </location>
</feature>
<feature type="compositionally biased region" description="Low complexity" evidence="1">
    <location>
        <begin position="356"/>
        <end position="367"/>
    </location>
</feature>
<feature type="compositionally biased region" description="Basic and acidic residues" evidence="1">
    <location>
        <begin position="683"/>
        <end position="694"/>
    </location>
</feature>
<evidence type="ECO:0000313" key="2">
    <source>
        <dbReference type="EMBL" id="PYH91765.1"/>
    </source>
</evidence>
<protein>
    <submittedName>
        <fullName evidence="2">Uncharacterized protein</fullName>
    </submittedName>
</protein>
<proteinExistence type="predicted"/>
<feature type="region of interest" description="Disordered" evidence="1">
    <location>
        <begin position="491"/>
        <end position="525"/>
    </location>
</feature>
<dbReference type="VEuPathDB" id="FungiDB:BO71DRAFT_331451"/>
<feature type="region of interest" description="Disordered" evidence="1">
    <location>
        <begin position="637"/>
        <end position="694"/>
    </location>
</feature>
<feature type="region of interest" description="Disordered" evidence="1">
    <location>
        <begin position="248"/>
        <end position="284"/>
    </location>
</feature>
<keyword evidence="3" id="KW-1185">Reference proteome</keyword>
<feature type="compositionally biased region" description="Polar residues" evidence="1">
    <location>
        <begin position="496"/>
        <end position="513"/>
    </location>
</feature>
<feature type="region of interest" description="Disordered" evidence="1">
    <location>
        <begin position="754"/>
        <end position="773"/>
    </location>
</feature>
<feature type="compositionally biased region" description="Polar residues" evidence="1">
    <location>
        <begin position="596"/>
        <end position="610"/>
    </location>
</feature>
<dbReference type="STRING" id="1448320.A0A319D2U6"/>
<accession>A0A319D2U6</accession>
<sequence length="773" mass="86892">MAIWPFGRKNKRHTIQLDAPVVTDVPPSQEPRHSFDNSKLGRKPSRKHSKRQKNRHAQPVDEIPSSLRDASHPVSSQAVQYPPPTSHSVQSTPIKETRLPSGRTAQHSDGYTTHSNMSHDPPSVSRSASLLRSKRNENGPAVLKKRLSKRKAYEIAREREIRMMASAPIDIPRRASPLPGEQFSVETRRGTGAQSRRSDRHLSDGSISIRDSAASSISDVFESYTFKVNTFAAWTPRPIIRYVEAPRVSTAKSQKQPEASIRRDKTPALAAPDENTHSRRRVDRLADDLDAGALRELLDRDRRRRERKQTEDQEKLHRKLQQAAEQQREQERGRPGAESCVEADRVGGSAQRANETTTFSGGDSTGSWLRGASKDTERRAHESMESVHVIGNIDDSSIRGPKLGMRRSFAPSQDMGMSQSDLSHSPSRRELYSPTSSQLYAMGRESTSDVSRTIDSDRRLSDHSSGRVNTLTSIFRRGSSRLKRSYRERFHERTPEYSNPSHESFFKVQTQSSGPPPFVPPKSFLGSGTIKRSQSKFTEHFGDEPLSPPDSRLQSPDIPEVLDEFEREHEMDMNVGTQYPIPSSGSEAQDIRNNRHQSGTGDNWESNPDNVPLSQSLASIDSEGSWMSGQFLRRISQKKASNPLRTSLGSSQNIMEERREDTSKGDENPTSEPLVRFGTNQEDAPKADMDVPSPEIDKEMTMDRVPEQAEETWHSQIARRPVLVNPTIRPKSNEGLLKNVQSFCAEEDFSPIEEHSAEFDFEMQDEQASGHAN</sequence>
<gene>
    <name evidence="2" type="ORF">BO71DRAFT_331451</name>
</gene>
<feature type="compositionally biased region" description="Basic and acidic residues" evidence="1">
    <location>
        <begin position="372"/>
        <end position="385"/>
    </location>
</feature>
<evidence type="ECO:0000313" key="3">
    <source>
        <dbReference type="Proteomes" id="UP000247810"/>
    </source>
</evidence>
<feature type="region of interest" description="Disordered" evidence="1">
    <location>
        <begin position="1"/>
        <end position="149"/>
    </location>
</feature>
<feature type="compositionally biased region" description="Basic and acidic residues" evidence="1">
    <location>
        <begin position="452"/>
        <end position="465"/>
    </location>
</feature>
<dbReference type="EMBL" id="KZ825934">
    <property type="protein sequence ID" value="PYH91765.1"/>
    <property type="molecule type" value="Genomic_DNA"/>
</dbReference>
<feature type="region of interest" description="Disordered" evidence="1">
    <location>
        <begin position="167"/>
        <end position="204"/>
    </location>
</feature>
<feature type="compositionally biased region" description="Polar residues" evidence="1">
    <location>
        <begin position="638"/>
        <end position="654"/>
    </location>
</feature>